<keyword evidence="7" id="KW-1185">Reference proteome</keyword>
<protein>
    <submittedName>
        <fullName evidence="6">TetR/AcrR family transcriptional regulator</fullName>
    </submittedName>
</protein>
<accession>A0ABV9YIU7</accession>
<dbReference type="InterPro" id="IPR009057">
    <property type="entry name" value="Homeodomain-like_sf"/>
</dbReference>
<proteinExistence type="predicted"/>
<dbReference type="EMBL" id="JBHSIV010000004">
    <property type="protein sequence ID" value="MFC5061627.1"/>
    <property type="molecule type" value="Genomic_DNA"/>
</dbReference>
<name>A0ABV9YIU7_9PSEU</name>
<dbReference type="Pfam" id="PF00440">
    <property type="entry name" value="TetR_N"/>
    <property type="match status" value="1"/>
</dbReference>
<keyword evidence="1" id="KW-0805">Transcription regulation</keyword>
<evidence type="ECO:0000259" key="5">
    <source>
        <dbReference type="PROSITE" id="PS50977"/>
    </source>
</evidence>
<feature type="domain" description="HTH tetR-type" evidence="5">
    <location>
        <begin position="5"/>
        <end position="65"/>
    </location>
</feature>
<dbReference type="PANTHER" id="PTHR47506:SF1">
    <property type="entry name" value="HTH-TYPE TRANSCRIPTIONAL REGULATOR YJDC"/>
    <property type="match status" value="1"/>
</dbReference>
<evidence type="ECO:0000313" key="6">
    <source>
        <dbReference type="EMBL" id="MFC5061627.1"/>
    </source>
</evidence>
<keyword evidence="3" id="KW-0804">Transcription</keyword>
<dbReference type="PANTHER" id="PTHR47506">
    <property type="entry name" value="TRANSCRIPTIONAL REGULATORY PROTEIN"/>
    <property type="match status" value="1"/>
</dbReference>
<dbReference type="InterPro" id="IPR001647">
    <property type="entry name" value="HTH_TetR"/>
</dbReference>
<feature type="DNA-binding region" description="H-T-H motif" evidence="4">
    <location>
        <begin position="28"/>
        <end position="47"/>
    </location>
</feature>
<dbReference type="RefSeq" id="WP_378034978.1">
    <property type="nucleotide sequence ID" value="NZ_JBHSIV010000004.1"/>
</dbReference>
<dbReference type="PROSITE" id="PS50977">
    <property type="entry name" value="HTH_TETR_2"/>
    <property type="match status" value="1"/>
</dbReference>
<evidence type="ECO:0000256" key="2">
    <source>
        <dbReference type="ARBA" id="ARBA00023125"/>
    </source>
</evidence>
<organism evidence="6 7">
    <name type="scientific">Actinomycetospora atypica</name>
    <dbReference type="NCBI Taxonomy" id="1290095"/>
    <lineage>
        <taxon>Bacteria</taxon>
        <taxon>Bacillati</taxon>
        <taxon>Actinomycetota</taxon>
        <taxon>Actinomycetes</taxon>
        <taxon>Pseudonocardiales</taxon>
        <taxon>Pseudonocardiaceae</taxon>
        <taxon>Actinomycetospora</taxon>
    </lineage>
</organism>
<evidence type="ECO:0000256" key="3">
    <source>
        <dbReference type="ARBA" id="ARBA00023163"/>
    </source>
</evidence>
<comment type="caution">
    <text evidence="6">The sequence shown here is derived from an EMBL/GenBank/DDBJ whole genome shotgun (WGS) entry which is preliminary data.</text>
</comment>
<dbReference type="Proteomes" id="UP001595947">
    <property type="component" value="Unassembled WGS sequence"/>
</dbReference>
<dbReference type="Gene3D" id="1.10.357.10">
    <property type="entry name" value="Tetracycline Repressor, domain 2"/>
    <property type="match status" value="1"/>
</dbReference>
<reference evidence="7" key="1">
    <citation type="journal article" date="2019" name="Int. J. Syst. Evol. Microbiol.">
        <title>The Global Catalogue of Microorganisms (GCM) 10K type strain sequencing project: providing services to taxonomists for standard genome sequencing and annotation.</title>
        <authorList>
            <consortium name="The Broad Institute Genomics Platform"/>
            <consortium name="The Broad Institute Genome Sequencing Center for Infectious Disease"/>
            <person name="Wu L."/>
            <person name="Ma J."/>
        </authorList>
    </citation>
    <scope>NUCLEOTIDE SEQUENCE [LARGE SCALE GENOMIC DNA]</scope>
    <source>
        <strain evidence="7">CGMCC 4.7093</strain>
    </source>
</reference>
<gene>
    <name evidence="6" type="ORF">ACFPBZ_05390</name>
</gene>
<evidence type="ECO:0000313" key="7">
    <source>
        <dbReference type="Proteomes" id="UP001595947"/>
    </source>
</evidence>
<evidence type="ECO:0000256" key="1">
    <source>
        <dbReference type="ARBA" id="ARBA00023015"/>
    </source>
</evidence>
<evidence type="ECO:0000256" key="4">
    <source>
        <dbReference type="PROSITE-ProRule" id="PRU00335"/>
    </source>
</evidence>
<sequence length="182" mass="20345">MARARTPRQAWVDAGLRMLGERGPDAVRVEVLARELGVTKGGFYGYFADRPALLTEVLDEWERRSGSAVVEQAEREGGDPLTKARRAAMLTFADDLVPVDLAVRDWARRDPEVAERLRRVDDARMEYLRDTFRERFPDPLDLEARCLLAFAAAISSSLIVASHGGRSRTEVMARAAVLVFEA</sequence>
<dbReference type="SUPFAM" id="SSF46689">
    <property type="entry name" value="Homeodomain-like"/>
    <property type="match status" value="1"/>
</dbReference>
<keyword evidence="2 4" id="KW-0238">DNA-binding</keyword>